<keyword evidence="6" id="KW-1185">Reference proteome</keyword>
<dbReference type="PIRSF" id="PIRSF000390">
    <property type="entry name" value="PLP_StrS"/>
    <property type="match status" value="1"/>
</dbReference>
<reference evidence="6" key="1">
    <citation type="submission" date="2017-03" db="EMBL/GenBank/DDBJ databases">
        <authorList>
            <person name="Monnet C."/>
        </authorList>
    </citation>
    <scope>NUCLEOTIDE SEQUENCE [LARGE SCALE GENOMIC DNA]</scope>
    <source>
        <strain evidence="6">P10</strain>
    </source>
</reference>
<evidence type="ECO:0000313" key="5">
    <source>
        <dbReference type="EMBL" id="SMX88409.1"/>
    </source>
</evidence>
<dbReference type="Gene3D" id="3.40.640.10">
    <property type="entry name" value="Type I PLP-dependent aspartate aminotransferase-like (Major domain)"/>
    <property type="match status" value="1"/>
</dbReference>
<evidence type="ECO:0000256" key="4">
    <source>
        <dbReference type="RuleBase" id="RU004508"/>
    </source>
</evidence>
<dbReference type="PANTHER" id="PTHR30244:SF34">
    <property type="entry name" value="DTDP-4-AMINO-4,6-DIDEOXYGALACTOSE TRANSAMINASE"/>
    <property type="match status" value="1"/>
</dbReference>
<dbReference type="InterPro" id="IPR015422">
    <property type="entry name" value="PyrdxlP-dep_Trfase_small"/>
</dbReference>
<dbReference type="Proteomes" id="UP000234342">
    <property type="component" value="Unassembled WGS sequence"/>
</dbReference>
<evidence type="ECO:0000256" key="2">
    <source>
        <dbReference type="PIRSR" id="PIRSR000390-1"/>
    </source>
</evidence>
<comment type="similarity">
    <text evidence="4">Belongs to the DegT/DnrJ/EryC1 family.</text>
</comment>
<protein>
    <submittedName>
        <fullName evidence="5">dTDP-4-amino-4,6-dideoxygalactose transaminase</fullName>
    </submittedName>
</protein>
<evidence type="ECO:0000313" key="6">
    <source>
        <dbReference type="Proteomes" id="UP000234342"/>
    </source>
</evidence>
<feature type="active site" description="Proton acceptor" evidence="2">
    <location>
        <position position="190"/>
    </location>
</feature>
<gene>
    <name evidence="5" type="ORF">BANT10_02150</name>
</gene>
<dbReference type="InterPro" id="IPR015424">
    <property type="entry name" value="PyrdxlP-dep_Trfase"/>
</dbReference>
<keyword evidence="3 4" id="KW-0663">Pyridoxal phosphate</keyword>
<dbReference type="GO" id="GO:0008483">
    <property type="term" value="F:transaminase activity"/>
    <property type="evidence" value="ECO:0007669"/>
    <property type="project" value="TreeGrafter"/>
</dbReference>
<sequence length="377" mass="39597">MMTMPIPLCIPSVGAKEEAAVLAALRSGWVAPAGPQLDEFESGLAAVTGRSHAVAVSSGTAALHLSLLVQGIGRGDRVAVSTLTFAATVNALHYVGAEPVFIDCDEAGLMDVAVLEAACADSLASLRPIRAVVPVDLYGRPADYLRIGQIASIYGAVVISDAAESLGASLGGEPAGSFGAVAALSFNGNKIITTSSGGAVLCSDPETAARVRYLSTQARQPVVHYEHTEVGYNYRLSNLLAALGLAQLDRLDEIVAIKRSHHRAYDETLSGFNGMQVLDPGDGNCWMSVLAVGPESGTDAWSLSESLLRRGVETRPVFKPMHLQPVHEGCDQHYITGRAEELFRTGLALPSSTDLRPEDRNQVVAEIAALVEEAVGV</sequence>
<comment type="cofactor">
    <cofactor evidence="1">
        <name>pyridoxal 5'-phosphate</name>
        <dbReference type="ChEBI" id="CHEBI:597326"/>
    </cofactor>
</comment>
<proteinExistence type="inferred from homology"/>
<accession>A0A2H1JLT5</accession>
<evidence type="ECO:0000256" key="3">
    <source>
        <dbReference type="PIRSR" id="PIRSR000390-2"/>
    </source>
</evidence>
<dbReference type="CDD" id="cd00616">
    <property type="entry name" value="AHBA_syn"/>
    <property type="match status" value="1"/>
</dbReference>
<dbReference type="RefSeq" id="WP_233429405.1">
    <property type="nucleotide sequence ID" value="NZ_FXZE01000008.1"/>
</dbReference>
<dbReference type="InterPro" id="IPR000653">
    <property type="entry name" value="DegT/StrS_aminotransferase"/>
</dbReference>
<dbReference type="Pfam" id="PF01041">
    <property type="entry name" value="DegT_DnrJ_EryC1"/>
    <property type="match status" value="1"/>
</dbReference>
<evidence type="ECO:0000256" key="1">
    <source>
        <dbReference type="ARBA" id="ARBA00001933"/>
    </source>
</evidence>
<dbReference type="SUPFAM" id="SSF53383">
    <property type="entry name" value="PLP-dependent transferases"/>
    <property type="match status" value="1"/>
</dbReference>
<dbReference type="InterPro" id="IPR015421">
    <property type="entry name" value="PyrdxlP-dep_Trfase_major"/>
</dbReference>
<dbReference type="GO" id="GO:0000271">
    <property type="term" value="P:polysaccharide biosynthetic process"/>
    <property type="evidence" value="ECO:0007669"/>
    <property type="project" value="TreeGrafter"/>
</dbReference>
<dbReference type="GO" id="GO:0030170">
    <property type="term" value="F:pyridoxal phosphate binding"/>
    <property type="evidence" value="ECO:0007669"/>
    <property type="project" value="TreeGrafter"/>
</dbReference>
<dbReference type="EMBL" id="FXZE01000008">
    <property type="protein sequence ID" value="SMX88409.1"/>
    <property type="molecule type" value="Genomic_DNA"/>
</dbReference>
<feature type="modified residue" description="N6-(pyridoxal phosphate)lysine" evidence="3">
    <location>
        <position position="190"/>
    </location>
</feature>
<dbReference type="PANTHER" id="PTHR30244">
    <property type="entry name" value="TRANSAMINASE"/>
    <property type="match status" value="1"/>
</dbReference>
<dbReference type="Gene3D" id="3.90.1150.10">
    <property type="entry name" value="Aspartate Aminotransferase, domain 1"/>
    <property type="match status" value="1"/>
</dbReference>
<dbReference type="AlphaFoldDB" id="A0A2H1JLT5"/>
<organism evidence="5 6">
    <name type="scientific">Brevibacterium antiquum</name>
    <dbReference type="NCBI Taxonomy" id="234835"/>
    <lineage>
        <taxon>Bacteria</taxon>
        <taxon>Bacillati</taxon>
        <taxon>Actinomycetota</taxon>
        <taxon>Actinomycetes</taxon>
        <taxon>Micrococcales</taxon>
        <taxon>Brevibacteriaceae</taxon>
        <taxon>Brevibacterium</taxon>
    </lineage>
</organism>
<name>A0A2H1JLT5_9MICO</name>